<keyword evidence="6 8" id="KW-0460">Magnesium</keyword>
<feature type="site" description="Increases nucleophilicity of active site Cys" evidence="8">
    <location>
        <position position="430"/>
    </location>
</feature>
<gene>
    <name evidence="11" type="primary">cobB</name>
    <name evidence="8" type="synonym">cbiA</name>
    <name evidence="11" type="ORF">TST_0334</name>
</gene>
<name>A0A0S3QS45_THET7</name>
<evidence type="ECO:0000256" key="3">
    <source>
        <dbReference type="ARBA" id="ARBA00022598"/>
    </source>
</evidence>
<keyword evidence="3 8" id="KW-0436">Ligase</keyword>
<dbReference type="PROSITE" id="PS51257">
    <property type="entry name" value="PROKAR_LIPOPROTEIN"/>
    <property type="match status" value="1"/>
</dbReference>
<protein>
    <recommendedName>
        <fullName evidence="8">Cobyrinate a,c-diamide synthase</fullName>
        <ecNumber evidence="8">6.3.5.11</ecNumber>
    </recommendedName>
    <alternativeName>
        <fullName evidence="8">Cobyrinic acid a,c-diamide synthetase</fullName>
    </alternativeName>
</protein>
<dbReference type="SUPFAM" id="SSF52540">
    <property type="entry name" value="P-loop containing nucleoside triphosphate hydrolases"/>
    <property type="match status" value="1"/>
</dbReference>
<dbReference type="EMBL" id="AP013035">
    <property type="protein sequence ID" value="BAT71142.1"/>
    <property type="molecule type" value="Genomic_DNA"/>
</dbReference>
<dbReference type="PANTHER" id="PTHR43873:SF1">
    <property type="entry name" value="COBYRINATE A,C-DIAMIDE SYNTHASE"/>
    <property type="match status" value="1"/>
</dbReference>
<dbReference type="GO" id="GO:0042242">
    <property type="term" value="F:cobyrinic acid a,c-diamide synthase activity"/>
    <property type="evidence" value="ECO:0007669"/>
    <property type="project" value="UniProtKB-UniRule"/>
</dbReference>
<keyword evidence="4 8" id="KW-0547">Nucleotide-binding</keyword>
<dbReference type="SUPFAM" id="SSF52317">
    <property type="entry name" value="Class I glutamine amidotransferase-like"/>
    <property type="match status" value="1"/>
</dbReference>
<evidence type="ECO:0000256" key="4">
    <source>
        <dbReference type="ARBA" id="ARBA00022741"/>
    </source>
</evidence>
<accession>A0A0S3QS45</accession>
<dbReference type="KEGG" id="ttk:TST_0334"/>
<feature type="domain" description="CobB/CobQ-like glutamine amidotransferase" evidence="10">
    <location>
        <begin position="246"/>
        <end position="435"/>
    </location>
</feature>
<dbReference type="GO" id="GO:0005524">
    <property type="term" value="F:ATP binding"/>
    <property type="evidence" value="ECO:0007669"/>
    <property type="project" value="UniProtKB-UniRule"/>
</dbReference>
<dbReference type="PATRIC" id="fig|1298851.3.peg.345"/>
<evidence type="ECO:0000313" key="12">
    <source>
        <dbReference type="Proteomes" id="UP000063234"/>
    </source>
</evidence>
<reference evidence="12" key="1">
    <citation type="journal article" date="2018" name="Science">
        <title>A primordial and reversible TCA cycle in a facultatively chemolithoautotrophic thermophile.</title>
        <authorList>
            <person name="Nunoura T."/>
            <person name="Chikaraishi Y."/>
            <person name="Izaki R."/>
            <person name="Suwa T."/>
            <person name="Sato T."/>
            <person name="Harada T."/>
            <person name="Mori K."/>
            <person name="Kato Y."/>
            <person name="Miyazaki M."/>
            <person name="Shimamura S."/>
            <person name="Yanagawa K."/>
            <person name="Shuto A."/>
            <person name="Ohkouchi N."/>
            <person name="Fujita N."/>
            <person name="Takaki Y."/>
            <person name="Atomi H."/>
            <person name="Takai K."/>
        </authorList>
    </citation>
    <scope>NUCLEOTIDE SEQUENCE [LARGE SCALE GENOMIC DNA]</scope>
    <source>
        <strain evidence="12">DSM 17441 / JCM 13301 / NBRC 103674 / ABI70S6</strain>
    </source>
</reference>
<evidence type="ECO:0000256" key="7">
    <source>
        <dbReference type="ARBA" id="ARBA00022962"/>
    </source>
</evidence>
<evidence type="ECO:0000256" key="1">
    <source>
        <dbReference type="ARBA" id="ARBA00001946"/>
    </source>
</evidence>
<keyword evidence="5 8" id="KW-0067">ATP-binding</keyword>
<sequence>MCIPMCRALMIAGIGSGCGKTTVTSAVIQGFVDKGFKVQPFKVGPDYIDPQHHSRLAGRACRNLDCWMMGEDGVIRNFLKGCAGADIAIIEGVGGIYDGLGTGEFASSAYVAKVLDVPVVLVVDTWGISRTAAALIRGIANFDSINLAGVIFNFVGSEGHYKLLKDVVKHNLPNIKVLGGILRSKKGFVPERHLGIIQASEIDWEERREILRDIASQIDLDGLWEVAKEVDVTSIEEVPFEKLPVRVAIANDEIFSFLYTENREMLKRISEEVLYFSPLNGETIPPGTQVLFLPGGYPELKAEKLMENRKFKEDIVNFVDSGLPVYAECGGLMYLSRKIMYQGKSYPMAGVIPVDISFGSRPILGYAEGIAKRAHPFLREGEKIRGHVFHYSVADVQGHVEYAYTLHVPTKGLYVDEGFVIRNTLVSYLHINWFSPYVITFLRGFLERAL</sequence>
<evidence type="ECO:0000256" key="8">
    <source>
        <dbReference type="HAMAP-Rule" id="MF_00027"/>
    </source>
</evidence>
<dbReference type="Proteomes" id="UP000063234">
    <property type="component" value="Chromosome"/>
</dbReference>
<dbReference type="CDD" id="cd03130">
    <property type="entry name" value="GATase1_CobB"/>
    <property type="match status" value="1"/>
</dbReference>
<organism evidence="11 12">
    <name type="scientific">Thermosulfidibacter takaii (strain DSM 17441 / JCM 13301 / NBRC 103674 / ABI70S6)</name>
    <dbReference type="NCBI Taxonomy" id="1298851"/>
    <lineage>
        <taxon>Bacteria</taxon>
        <taxon>Pseudomonadati</taxon>
        <taxon>Thermosulfidibacterota</taxon>
        <taxon>Thermosulfidibacteria</taxon>
        <taxon>Thermosulfidibacterales</taxon>
        <taxon>Thermosulfidibacteraceae</taxon>
    </lineage>
</organism>
<dbReference type="GO" id="GO:0009236">
    <property type="term" value="P:cobalamin biosynthetic process"/>
    <property type="evidence" value="ECO:0007669"/>
    <property type="project" value="UniProtKB-UniRule"/>
</dbReference>
<dbReference type="EC" id="6.3.5.11" evidence="8"/>
<dbReference type="HAMAP" id="MF_00027">
    <property type="entry name" value="CobB_CbiA"/>
    <property type="match status" value="1"/>
</dbReference>
<evidence type="ECO:0000259" key="10">
    <source>
        <dbReference type="Pfam" id="PF07685"/>
    </source>
</evidence>
<dbReference type="InterPro" id="IPR004484">
    <property type="entry name" value="CbiA/CobB_synth"/>
</dbReference>
<evidence type="ECO:0000256" key="2">
    <source>
        <dbReference type="ARBA" id="ARBA00022573"/>
    </source>
</evidence>
<proteinExistence type="inferred from homology"/>
<comment type="cofactor">
    <cofactor evidence="1 8">
        <name>Mg(2+)</name>
        <dbReference type="ChEBI" id="CHEBI:18420"/>
    </cofactor>
</comment>
<dbReference type="InterPro" id="IPR027417">
    <property type="entry name" value="P-loop_NTPase"/>
</dbReference>
<keyword evidence="2 8" id="KW-0169">Cobalamin biosynthesis</keyword>
<dbReference type="STRING" id="1298851.TST_0334"/>
<evidence type="ECO:0000256" key="6">
    <source>
        <dbReference type="ARBA" id="ARBA00022842"/>
    </source>
</evidence>
<dbReference type="Gene3D" id="3.40.50.880">
    <property type="match status" value="1"/>
</dbReference>
<evidence type="ECO:0000313" key="11">
    <source>
        <dbReference type="EMBL" id="BAT71142.1"/>
    </source>
</evidence>
<feature type="active site" description="Nucleophile" evidence="8">
    <location>
        <position position="329"/>
    </location>
</feature>
<comment type="function">
    <text evidence="8">Catalyzes the ATP-dependent amidation of the two carboxylate groups at positions a and c of cobyrinate, using either L-glutamine or ammonia as the nitrogen source.</text>
</comment>
<dbReference type="InterPro" id="IPR011698">
    <property type="entry name" value="GATase_3"/>
</dbReference>
<dbReference type="InterPro" id="IPR002586">
    <property type="entry name" value="CobQ/CobB/MinD/ParA_Nub-bd_dom"/>
</dbReference>
<dbReference type="Gene3D" id="3.40.50.300">
    <property type="entry name" value="P-loop containing nucleotide triphosphate hydrolases"/>
    <property type="match status" value="1"/>
</dbReference>
<dbReference type="Pfam" id="PF07685">
    <property type="entry name" value="GATase_3"/>
    <property type="match status" value="1"/>
</dbReference>
<dbReference type="UniPathway" id="UPA00148">
    <property type="reaction ID" value="UER00231"/>
</dbReference>
<comment type="miscellaneous">
    <text evidence="8">The a and c carboxylates of cobyrinate are activated for nucleophilic attack via formation of a phosphorylated intermediate by ATP. CbiA catalyzes first the amidation of the c-carboxylate, and then that of the a-carboxylate.</text>
</comment>
<dbReference type="NCBIfam" id="NF002204">
    <property type="entry name" value="PRK01077.1"/>
    <property type="match status" value="1"/>
</dbReference>
<keyword evidence="7 8" id="KW-0315">Glutamine amidotransferase</keyword>
<comment type="catalytic activity">
    <reaction evidence="8">
        <text>cob(II)yrinate + 2 L-glutamine + 2 ATP + 2 H2O = cob(II)yrinate a,c diamide + 2 L-glutamate + 2 ADP + 2 phosphate + 2 H(+)</text>
        <dbReference type="Rhea" id="RHEA:26289"/>
        <dbReference type="ChEBI" id="CHEBI:15377"/>
        <dbReference type="ChEBI" id="CHEBI:15378"/>
        <dbReference type="ChEBI" id="CHEBI:29985"/>
        <dbReference type="ChEBI" id="CHEBI:30616"/>
        <dbReference type="ChEBI" id="CHEBI:43474"/>
        <dbReference type="ChEBI" id="CHEBI:58359"/>
        <dbReference type="ChEBI" id="CHEBI:58537"/>
        <dbReference type="ChEBI" id="CHEBI:58894"/>
        <dbReference type="ChEBI" id="CHEBI:456216"/>
        <dbReference type="EC" id="6.3.5.11"/>
    </reaction>
</comment>
<dbReference type="Pfam" id="PF01656">
    <property type="entry name" value="CbiA"/>
    <property type="match status" value="1"/>
</dbReference>
<evidence type="ECO:0000256" key="5">
    <source>
        <dbReference type="ARBA" id="ARBA00022840"/>
    </source>
</evidence>
<feature type="domain" description="CobQ/CobB/MinD/ParA nucleotide binding" evidence="9">
    <location>
        <begin position="9"/>
        <end position="186"/>
    </location>
</feature>
<evidence type="ECO:0000259" key="9">
    <source>
        <dbReference type="Pfam" id="PF01656"/>
    </source>
</evidence>
<dbReference type="AlphaFoldDB" id="A0A0S3QS45"/>
<keyword evidence="12" id="KW-1185">Reference proteome</keyword>
<comment type="domain">
    <text evidence="8">Comprises of two domains. The C-terminal domain contains the binding site for glutamine and catalyzes the hydrolysis of this substrate to glutamate and ammonia. The N-terminal domain is anticipated to bind ATP and cobyrinate and catalyzes the ultimate synthesis of the diamide product. The ammonia produced via the glutaminase domain is probably translocated to the adjacent domain via a molecular tunnel, where it reacts with an activated intermediate.</text>
</comment>
<comment type="similarity">
    <text evidence="8">Belongs to the CobB/CbiA family.</text>
</comment>
<comment type="pathway">
    <text evidence="8">Cofactor biosynthesis; adenosylcobalamin biosynthesis; cob(II)yrinate a,c-diamide from sirohydrochlorin (anaerobic route): step 10/10.</text>
</comment>
<dbReference type="NCBIfam" id="TIGR00379">
    <property type="entry name" value="cobB"/>
    <property type="match status" value="1"/>
</dbReference>
<dbReference type="PROSITE" id="PS51274">
    <property type="entry name" value="GATASE_COBBQ"/>
    <property type="match status" value="1"/>
</dbReference>
<dbReference type="PANTHER" id="PTHR43873">
    <property type="entry name" value="COBYRINATE A,C-DIAMIDE SYNTHASE"/>
    <property type="match status" value="1"/>
</dbReference>
<dbReference type="InterPro" id="IPR029062">
    <property type="entry name" value="Class_I_gatase-like"/>
</dbReference>